<evidence type="ECO:0000313" key="1">
    <source>
        <dbReference type="EMBL" id="KAJ4453557.1"/>
    </source>
</evidence>
<protein>
    <submittedName>
        <fullName evidence="1">Uncharacterized protein</fullName>
    </submittedName>
</protein>
<reference evidence="1" key="1">
    <citation type="journal article" date="2022" name="bioRxiv">
        <title>Genomics of Preaxostyla Flagellates Illuminates Evolutionary Transitions and the Path Towards Mitochondrial Loss.</title>
        <authorList>
            <person name="Novak L.V.F."/>
            <person name="Treitli S.C."/>
            <person name="Pyrih J."/>
            <person name="Halakuc P."/>
            <person name="Pipaliya S.V."/>
            <person name="Vacek V."/>
            <person name="Brzon O."/>
            <person name="Soukal P."/>
            <person name="Eme L."/>
            <person name="Dacks J.B."/>
            <person name="Karnkowska A."/>
            <person name="Elias M."/>
            <person name="Hampl V."/>
        </authorList>
    </citation>
    <scope>NUCLEOTIDE SEQUENCE</scope>
    <source>
        <strain evidence="1">RCP-MX</strain>
    </source>
</reference>
<dbReference type="Proteomes" id="UP001141327">
    <property type="component" value="Unassembled WGS sequence"/>
</dbReference>
<gene>
    <name evidence="1" type="ORF">PAPYR_11962</name>
</gene>
<organism evidence="1 2">
    <name type="scientific">Paratrimastix pyriformis</name>
    <dbReference type="NCBI Taxonomy" id="342808"/>
    <lineage>
        <taxon>Eukaryota</taxon>
        <taxon>Metamonada</taxon>
        <taxon>Preaxostyla</taxon>
        <taxon>Paratrimastigidae</taxon>
        <taxon>Paratrimastix</taxon>
    </lineage>
</organism>
<keyword evidence="2" id="KW-1185">Reference proteome</keyword>
<proteinExistence type="predicted"/>
<evidence type="ECO:0000313" key="2">
    <source>
        <dbReference type="Proteomes" id="UP001141327"/>
    </source>
</evidence>
<dbReference type="EMBL" id="JAPMOS010000246">
    <property type="protein sequence ID" value="KAJ4453557.1"/>
    <property type="molecule type" value="Genomic_DNA"/>
</dbReference>
<name>A0ABQ8U7H9_9EUKA</name>
<sequence>MSEWLYQNQMVARVQELTGSVTKSIRVVVDGEFKNGKPKYRAEFLSPIGETIYHGVCAKRGMYMIGCRATPQERSKIFEMWKIGTAAADLQSALTTATPLNIPLFHVAPFYRVENFLIANHLNGKPQYQIDYAPYTRVINAGGGTVSTAPAPSFGSTTHAVQL</sequence>
<comment type="caution">
    <text evidence="1">The sequence shown here is derived from an EMBL/GenBank/DDBJ whole genome shotgun (WGS) entry which is preliminary data.</text>
</comment>
<accession>A0ABQ8U7H9</accession>